<dbReference type="EMBL" id="AP021879">
    <property type="protein sequence ID" value="BBO89673.1"/>
    <property type="molecule type" value="Genomic_DNA"/>
</dbReference>
<sequence length="152" mass="17239">MKYSIAITFILIIAGYAFYPTVPVHAEQINSHTRKNTKYRMIRTKHRAMRGFTNNGRILYQYVTDADVSDRDSSCIGEVRIKAGKNIERFANGNVNIGAKSRIRRINIGVDLKKIYRFDDHVKIGTIKAGSSESRLQSIESNVNLQAPVKVH</sequence>
<evidence type="ECO:0000313" key="1">
    <source>
        <dbReference type="EMBL" id="BBO89673.1"/>
    </source>
</evidence>
<keyword evidence="2" id="KW-1185">Reference proteome</keyword>
<accession>A0A5K8AAE3</accession>
<gene>
    <name evidence="1" type="ORF">DSCOOX_28530</name>
</gene>
<protein>
    <submittedName>
        <fullName evidence="1">Uncharacterized protein</fullName>
    </submittedName>
</protein>
<dbReference type="RefSeq" id="WP_155310833.1">
    <property type="nucleotide sequence ID" value="NZ_AP021879.1"/>
</dbReference>
<organism evidence="1 2">
    <name type="scientific">Desulfosarcina ovata subsp. ovata</name>
    <dbReference type="NCBI Taxonomy" id="2752305"/>
    <lineage>
        <taxon>Bacteria</taxon>
        <taxon>Pseudomonadati</taxon>
        <taxon>Thermodesulfobacteriota</taxon>
        <taxon>Desulfobacteria</taxon>
        <taxon>Desulfobacterales</taxon>
        <taxon>Desulfosarcinaceae</taxon>
        <taxon>Desulfosarcina</taxon>
    </lineage>
</organism>
<dbReference type="Proteomes" id="UP000422108">
    <property type="component" value="Chromosome"/>
</dbReference>
<evidence type="ECO:0000313" key="2">
    <source>
        <dbReference type="Proteomes" id="UP000422108"/>
    </source>
</evidence>
<name>A0A5K8AAE3_9BACT</name>
<dbReference type="AlphaFoldDB" id="A0A5K8AAE3"/>
<proteinExistence type="predicted"/>
<reference evidence="1 2" key="1">
    <citation type="submission" date="2019-11" db="EMBL/GenBank/DDBJ databases">
        <title>Comparative genomics of hydrocarbon-degrading Desulfosarcina strains.</title>
        <authorList>
            <person name="Watanabe M."/>
            <person name="Kojima H."/>
            <person name="Fukui M."/>
        </authorList>
    </citation>
    <scope>NUCLEOTIDE SEQUENCE [LARGE SCALE GENOMIC DNA]</scope>
    <source>
        <strain evidence="2">oXyS1</strain>
    </source>
</reference>